<reference evidence="1 2" key="1">
    <citation type="submission" date="2016-11" db="EMBL/GenBank/DDBJ databases">
        <authorList>
            <person name="Jaros S."/>
            <person name="Januszkiewicz K."/>
            <person name="Wedrychowicz H."/>
        </authorList>
    </citation>
    <scope>NUCLEOTIDE SEQUENCE [LARGE SCALE GENOMIC DNA]</scope>
    <source>
        <strain evidence="1 2">DSM 6191</strain>
    </source>
</reference>
<protein>
    <submittedName>
        <fullName evidence="1">Uncharacterized protein</fullName>
    </submittedName>
</protein>
<name>A0A1M5Z597_9CLOT</name>
<evidence type="ECO:0000313" key="2">
    <source>
        <dbReference type="Proteomes" id="UP000184241"/>
    </source>
</evidence>
<gene>
    <name evidence="1" type="ORF">SAMN02745941_02577</name>
</gene>
<dbReference type="Proteomes" id="UP000184241">
    <property type="component" value="Unassembled WGS sequence"/>
</dbReference>
<accession>A0A1M5Z597</accession>
<dbReference type="EMBL" id="FQXU01000007">
    <property type="protein sequence ID" value="SHI19053.1"/>
    <property type="molecule type" value="Genomic_DNA"/>
</dbReference>
<dbReference type="RefSeq" id="WP_073020022.1">
    <property type="nucleotide sequence ID" value="NZ_FQXU01000007.1"/>
</dbReference>
<evidence type="ECO:0000313" key="1">
    <source>
        <dbReference type="EMBL" id="SHI19053.1"/>
    </source>
</evidence>
<proteinExistence type="predicted"/>
<dbReference type="AlphaFoldDB" id="A0A1M5Z597"/>
<organism evidence="1 2">
    <name type="scientific">Clostridium intestinale DSM 6191</name>
    <dbReference type="NCBI Taxonomy" id="1121320"/>
    <lineage>
        <taxon>Bacteria</taxon>
        <taxon>Bacillati</taxon>
        <taxon>Bacillota</taxon>
        <taxon>Clostridia</taxon>
        <taxon>Eubacteriales</taxon>
        <taxon>Clostridiaceae</taxon>
        <taxon>Clostridium</taxon>
    </lineage>
</organism>
<sequence length="127" mass="15560">MKLKVNKNKRGLLFLELYIKEEEKDTFIKRLILEGKKKDKNKYLLPLKYLYPLFKNSKNSDVELEMSSIKEFLEFSDEYEENYYYKEKADAIYMRLWRENNCPYIYKYTLDSSNNQISKQICFQKLT</sequence>